<dbReference type="Pfam" id="PF04357">
    <property type="entry name" value="TamB"/>
    <property type="match status" value="1"/>
</dbReference>
<evidence type="ECO:0000313" key="8">
    <source>
        <dbReference type="EMBL" id="BAY54591.1"/>
    </source>
</evidence>
<name>A0A1Z4JCY0_LEPBY</name>
<dbReference type="PANTHER" id="PTHR34457">
    <property type="entry name" value="EMBRYO DEFECTIVE 2410"/>
    <property type="match status" value="1"/>
</dbReference>
<sequence>MTQAPDPNNRPQSPARRRLWLTLLGRVGLPIAVLGAVGIAYGIWYGSKFVQEDLAPLVQNNLSELLDRPVELGRVERWSLTGLQFGKSSIPATKNDRDRASVDQVQVGFNLLQVLLARKLNLDITLVQPDVYLDQEKDGAWVKTQIKAQEEEGFIKTELQRIRFKDANVELDPFPKARQQRIPVTLTQVEGVANFFDNSRRIAYDLDGKSTKGGEFDIKGETIVKNGLNSNLDIRGQNFSVTEIDRLVKLPINLPQGRANGAVNVQIRPDQRTIVKGSASFKDVTVQIPQLPQAFAKSAGNLQIDDTLITLEQVTSQLGKIPITGNGKIDTEKGFNVAANVKAVSIADFFDTFNVELPFAAAGEATAEVKVTGAIDAPVITGRARTTKIASVDRINLTQASTDFRLDSKTLNLALNNIRAIPEVGGEVVASGTLDLNAPQSIAVNYQARNLPGDAIAKLYNSGTLPITVGRVNARGQVIGRLDQVQTIAQFQAPEATYPGVGEVVVTGGNTIVRNAVFQVAGGTVTAQGRTLNGRWQGTVQASNVQASQFSPQIQGVINGNAQLAGSLTNVSPEKIQARGQARLTNGNSFINADFNAIAGRWQADTQIAGIALRQFSPDLRGDLSGNVRVAGLINDLRPDAIRADGQVRLSQGISLIDQPLVAQVNWDGQKLNIPQATAPGFRANGTILANVQGTPQITGLDLNIRATNYALSNLPIPRPPVTQLTGAIDLVGRITGTPDSPNVVSNVAVKNFSLNGITFDPLLRGTLNLLPRGFDLKVAGIQDRIALDLDPTFRPRSLNVQRGASTLAGKTVGNVFQVAINQFPITGLVLPGVNLAPYGGIGGTLAGTLNIDLDQLRVLNGRASIQNFRLGSFQTDVAATTFVNRNNVFEFSETVLTRGESQYRISGNVDLRTQPRFNGEIAIAQGRIEDVLGGLQFFDLQDFTRGAQPPSYDRASALNPVPVGNPQAPLFDQLRRFAEINELLKLNAQAIQNNRIPQIADLRGNFGGTIKIAASLDQGVQADFDLRAQAVEFRPYPSFLTVTEGKLQPINDRVLKAESVIALGRLDNGIVTLEPLRIQSGDSQINLTGQFGGETQFGQLEARNLPIAAIEPFYPLPLGIDGNLNASVTVSGSRTNPSAVGQIQVTDGFLNGKTVESAVGNFSYTNSRLSFGSNIGLVATEPILIEGSFPYQFLPDSVRPDSSDISLNVNVKNEGLAVLNVFVPQLAWRGGQGTVQLNVSGTLLRPRVIGSIQVADATIEATALQEPITGLTGNIQLNGDRLTIDSLQGQFNQGQLIAKGTLPIFLESSADPENPLQLVLDRLAINRKGLYQGGVSGNITVTGTAFAPEIGGQVELANGQVQLPDNAASSAQPPASPSQPDNQTNLTFRNLNIVLGNRLQIVSAPLINFLATGTLSVNGTLNALRPEGTVRLRSGQVNLFTTQFVLERGYPQTAVFERDRGLDPILNIRLIASVPEVTRSRIATPGTAEFTDDSLFASSLGAFRTVRVQANVTGPASQIFQNLELTSSPSRSTSEIVSLIGGGFVNTLGRGDSPLGIANLAGSALLTNIQGFIGNAIGLSDFRLFPTLLRNEERRESSLGLAAEVGVDITRNLSASVLRVLTADEPTQFGLRYRINDNFLFRGSTDLSGQNQAVLEYELRF</sequence>
<feature type="domain" description="Translocation and assembly module TamB C-terminal" evidence="7">
    <location>
        <begin position="1287"/>
        <end position="1662"/>
    </location>
</feature>
<dbReference type="EMBL" id="AP018203">
    <property type="protein sequence ID" value="BAY54591.1"/>
    <property type="molecule type" value="Genomic_DNA"/>
</dbReference>
<dbReference type="PANTHER" id="PTHR34457:SF3">
    <property type="entry name" value="PROTEIN TIC236, CHLOROPLASTIC"/>
    <property type="match status" value="1"/>
</dbReference>
<evidence type="ECO:0000256" key="5">
    <source>
        <dbReference type="SAM" id="MobiDB-lite"/>
    </source>
</evidence>
<dbReference type="Proteomes" id="UP000217895">
    <property type="component" value="Chromosome"/>
</dbReference>
<keyword evidence="2 6" id="KW-0812">Transmembrane</keyword>
<dbReference type="GO" id="GO:0005886">
    <property type="term" value="C:plasma membrane"/>
    <property type="evidence" value="ECO:0007669"/>
    <property type="project" value="InterPro"/>
</dbReference>
<keyword evidence="3 6" id="KW-1133">Transmembrane helix</keyword>
<comment type="subcellular location">
    <subcellularLocation>
        <location evidence="1">Membrane</location>
        <topology evidence="1">Single-pass membrane protein</topology>
    </subcellularLocation>
</comment>
<keyword evidence="9" id="KW-1185">Reference proteome</keyword>
<gene>
    <name evidence="8" type="ORF">NIES2135_14080</name>
</gene>
<evidence type="ECO:0000256" key="4">
    <source>
        <dbReference type="ARBA" id="ARBA00023136"/>
    </source>
</evidence>
<evidence type="ECO:0000256" key="2">
    <source>
        <dbReference type="ARBA" id="ARBA00022692"/>
    </source>
</evidence>
<feature type="region of interest" description="Disordered" evidence="5">
    <location>
        <begin position="1366"/>
        <end position="1385"/>
    </location>
</feature>
<protein>
    <recommendedName>
        <fullName evidence="7">Translocation and assembly module TamB C-terminal domain-containing protein</fullName>
    </recommendedName>
</protein>
<evidence type="ECO:0000256" key="1">
    <source>
        <dbReference type="ARBA" id="ARBA00004167"/>
    </source>
</evidence>
<feature type="transmembrane region" description="Helical" evidence="6">
    <location>
        <begin position="20"/>
        <end position="44"/>
    </location>
</feature>
<organism evidence="8 9">
    <name type="scientific">Leptolyngbya boryana NIES-2135</name>
    <dbReference type="NCBI Taxonomy" id="1973484"/>
    <lineage>
        <taxon>Bacteria</taxon>
        <taxon>Bacillati</taxon>
        <taxon>Cyanobacteriota</taxon>
        <taxon>Cyanophyceae</taxon>
        <taxon>Leptolyngbyales</taxon>
        <taxon>Leptolyngbyaceae</taxon>
        <taxon>Leptolyngbya group</taxon>
        <taxon>Leptolyngbya</taxon>
    </lineage>
</organism>
<evidence type="ECO:0000256" key="6">
    <source>
        <dbReference type="SAM" id="Phobius"/>
    </source>
</evidence>
<proteinExistence type="predicted"/>
<accession>A0A1Z4JCY0</accession>
<dbReference type="GO" id="GO:0009306">
    <property type="term" value="P:protein secretion"/>
    <property type="evidence" value="ECO:0007669"/>
    <property type="project" value="InterPro"/>
</dbReference>
<dbReference type="InterPro" id="IPR007452">
    <property type="entry name" value="TamB_C"/>
</dbReference>
<evidence type="ECO:0000313" key="9">
    <source>
        <dbReference type="Proteomes" id="UP000217895"/>
    </source>
</evidence>
<reference evidence="8 9" key="1">
    <citation type="submission" date="2017-06" db="EMBL/GenBank/DDBJ databases">
        <title>Genome sequencing of cyanobaciteial culture collection at National Institute for Environmental Studies (NIES).</title>
        <authorList>
            <person name="Hirose Y."/>
            <person name="Shimura Y."/>
            <person name="Fujisawa T."/>
            <person name="Nakamura Y."/>
            <person name="Kawachi M."/>
        </authorList>
    </citation>
    <scope>NUCLEOTIDE SEQUENCE [LARGE SCALE GENOMIC DNA]</scope>
    <source>
        <strain evidence="8 9">NIES-2135</strain>
    </source>
</reference>
<evidence type="ECO:0000259" key="7">
    <source>
        <dbReference type="Pfam" id="PF04357"/>
    </source>
</evidence>
<evidence type="ECO:0000256" key="3">
    <source>
        <dbReference type="ARBA" id="ARBA00022989"/>
    </source>
</evidence>
<keyword evidence="4 6" id="KW-0472">Membrane</keyword>
<dbReference type="InterPro" id="IPR053022">
    <property type="entry name" value="Chloroplast_translocon_comp"/>
</dbReference>